<evidence type="ECO:0000313" key="2">
    <source>
        <dbReference type="EMBL" id="EGC48863.1"/>
    </source>
</evidence>
<accession>F0USI5</accession>
<protein>
    <submittedName>
        <fullName evidence="2">Predicted protein</fullName>
    </submittedName>
</protein>
<dbReference type="OrthoDB" id="10598334at2759"/>
<name>F0USI5_AJEC8</name>
<gene>
    <name evidence="2" type="ORF">HCEG_08077</name>
</gene>
<dbReference type="EMBL" id="DS990642">
    <property type="protein sequence ID" value="EGC48863.1"/>
    <property type="molecule type" value="Genomic_DNA"/>
</dbReference>
<evidence type="ECO:0000256" key="1">
    <source>
        <dbReference type="SAM" id="MobiDB-lite"/>
    </source>
</evidence>
<feature type="region of interest" description="Disordered" evidence="1">
    <location>
        <begin position="60"/>
        <end position="109"/>
    </location>
</feature>
<organism evidence="3">
    <name type="scientific">Ajellomyces capsulatus (strain H88)</name>
    <name type="common">Darling's disease fungus</name>
    <name type="synonym">Histoplasma capsulatum</name>
    <dbReference type="NCBI Taxonomy" id="544711"/>
    <lineage>
        <taxon>Eukaryota</taxon>
        <taxon>Fungi</taxon>
        <taxon>Dikarya</taxon>
        <taxon>Ascomycota</taxon>
        <taxon>Pezizomycotina</taxon>
        <taxon>Eurotiomycetes</taxon>
        <taxon>Eurotiomycetidae</taxon>
        <taxon>Onygenales</taxon>
        <taxon>Ajellomycetaceae</taxon>
        <taxon>Histoplasma</taxon>
    </lineage>
</organism>
<dbReference type="OMA" id="QPENPHH"/>
<dbReference type="AlphaFoldDB" id="F0USI5"/>
<sequence length="157" mass="16823">MRESQTSSPDSLTGLSLRKSTELANLALAAESRPGISLIIPSAYCINLSAAGFRLLTSRRSGRPFTTPAASGPYAVPGHTAERGKDGSKVEQPQPENPHHQASRQQRLRTLLLRSHSSVKGVIPKASPEESLVVRPAMTRRGANSSPIPHEAQTIDL</sequence>
<proteinExistence type="predicted"/>
<dbReference type="Proteomes" id="UP000008142">
    <property type="component" value="Unassembled WGS sequence"/>
</dbReference>
<reference evidence="3" key="1">
    <citation type="submission" date="2008-07" db="EMBL/GenBank/DDBJ databases">
        <title>Annotation of Ajellomyces capsulatus strain H88.</title>
        <authorList>
            <person name="Champion M."/>
            <person name="Cuomo C."/>
            <person name="Ma L.-J."/>
            <person name="Henn M.R."/>
            <person name="Sil A."/>
            <person name="Goldman B."/>
            <person name="Young S.K."/>
            <person name="Kodira C.D."/>
            <person name="Zeng Q."/>
            <person name="Koehrsen M."/>
            <person name="Alvarado L."/>
            <person name="Berlin A."/>
            <person name="Borenstein D."/>
            <person name="Chen Z."/>
            <person name="Engels R."/>
            <person name="Freedman E."/>
            <person name="Gellesch M."/>
            <person name="Goldberg J."/>
            <person name="Griggs A."/>
            <person name="Gujja S."/>
            <person name="Heiman D."/>
            <person name="Hepburn T."/>
            <person name="Howarth C."/>
            <person name="Jen D."/>
            <person name="Larson L."/>
            <person name="Lewis B."/>
            <person name="Mehta T."/>
            <person name="Park D."/>
            <person name="Pearson M."/>
            <person name="Roberts A."/>
            <person name="Saif S."/>
            <person name="Shea T."/>
            <person name="Shenoy N."/>
            <person name="Sisk P."/>
            <person name="Stolte C."/>
            <person name="Sykes S."/>
            <person name="Walk T."/>
            <person name="White J."/>
            <person name="Yandava C."/>
            <person name="Klein B."/>
            <person name="McEwen J.G."/>
            <person name="Puccia R."/>
            <person name="Goldman G.H."/>
            <person name="Felipe M.S."/>
            <person name="Nino-Vega G."/>
            <person name="San-Blas G."/>
            <person name="Taylor J."/>
            <person name="Mendoza L."/>
            <person name="Galagan J."/>
            <person name="Nusbaum C."/>
            <person name="Birren B."/>
        </authorList>
    </citation>
    <scope>NUCLEOTIDE SEQUENCE [LARGE SCALE GENOMIC DNA]</scope>
    <source>
        <strain evidence="3">H88</strain>
    </source>
</reference>
<evidence type="ECO:0000313" key="3">
    <source>
        <dbReference type="Proteomes" id="UP000008142"/>
    </source>
</evidence>
<feature type="region of interest" description="Disordered" evidence="1">
    <location>
        <begin position="123"/>
        <end position="157"/>
    </location>
</feature>
<feature type="compositionally biased region" description="Basic and acidic residues" evidence="1">
    <location>
        <begin position="80"/>
        <end position="89"/>
    </location>
</feature>
<dbReference type="HOGENOM" id="CLU_1677340_0_0_1"/>